<organism evidence="9 10">
    <name type="scientific">Sulfitobacter alexandrii</name>
    <dbReference type="NCBI Taxonomy" id="1917485"/>
    <lineage>
        <taxon>Bacteria</taxon>
        <taxon>Pseudomonadati</taxon>
        <taxon>Pseudomonadota</taxon>
        <taxon>Alphaproteobacteria</taxon>
        <taxon>Rhodobacterales</taxon>
        <taxon>Roseobacteraceae</taxon>
        <taxon>Sulfitobacter</taxon>
    </lineage>
</organism>
<accession>A0A1J0WNI4</accession>
<dbReference type="PANTHER" id="PTHR43163">
    <property type="entry name" value="DIPEPTIDE TRANSPORT SYSTEM PERMEASE PROTEIN DPPB-RELATED"/>
    <property type="match status" value="1"/>
</dbReference>
<evidence type="ECO:0000256" key="2">
    <source>
        <dbReference type="ARBA" id="ARBA00022448"/>
    </source>
</evidence>
<dbReference type="OrthoDB" id="9807402at2"/>
<evidence type="ECO:0000256" key="4">
    <source>
        <dbReference type="ARBA" id="ARBA00022692"/>
    </source>
</evidence>
<feature type="transmembrane region" description="Helical" evidence="7">
    <location>
        <begin position="242"/>
        <end position="268"/>
    </location>
</feature>
<dbReference type="AlphaFoldDB" id="A0A1J0WNI4"/>
<reference evidence="9 10" key="1">
    <citation type="submission" date="2016-11" db="EMBL/GenBank/DDBJ databases">
        <title>Complete genome sequence of Sulfitobacter sp. AM1-D1, a toxic bacteria associated with marine dinoflagellate Alexandrium minutum in East China Sea.</title>
        <authorList>
            <person name="Yang Q."/>
            <person name="Zhang X."/>
            <person name="Tian X."/>
        </authorList>
    </citation>
    <scope>NUCLEOTIDE SEQUENCE [LARGE SCALE GENOMIC DNA]</scope>
    <source>
        <strain evidence="9 10">AM1-D1</strain>
        <plasmid evidence="9 10">unnamed4</plasmid>
    </source>
</reference>
<dbReference type="Pfam" id="PF19300">
    <property type="entry name" value="BPD_transp_1_N"/>
    <property type="match status" value="1"/>
</dbReference>
<evidence type="ECO:0000259" key="8">
    <source>
        <dbReference type="PROSITE" id="PS50928"/>
    </source>
</evidence>
<gene>
    <name evidence="9" type="ORF">BOO69_20355</name>
</gene>
<dbReference type="KEGG" id="suam:BOO69_20355"/>
<comment type="similarity">
    <text evidence="7">Belongs to the binding-protein-dependent transport system permease family.</text>
</comment>
<keyword evidence="5 7" id="KW-1133">Transmembrane helix</keyword>
<feature type="transmembrane region" description="Helical" evidence="7">
    <location>
        <begin position="288"/>
        <end position="314"/>
    </location>
</feature>
<feature type="transmembrane region" description="Helical" evidence="7">
    <location>
        <begin position="133"/>
        <end position="155"/>
    </location>
</feature>
<keyword evidence="2 7" id="KW-0813">Transport</keyword>
<feature type="transmembrane region" description="Helical" evidence="7">
    <location>
        <begin position="100"/>
        <end position="121"/>
    </location>
</feature>
<keyword evidence="9" id="KW-0614">Plasmid</keyword>
<dbReference type="InterPro" id="IPR000515">
    <property type="entry name" value="MetI-like"/>
</dbReference>
<keyword evidence="3" id="KW-1003">Cell membrane</keyword>
<keyword evidence="4 7" id="KW-0812">Transmembrane</keyword>
<evidence type="ECO:0000313" key="10">
    <source>
        <dbReference type="Proteomes" id="UP000181897"/>
    </source>
</evidence>
<keyword evidence="6 7" id="KW-0472">Membrane</keyword>
<evidence type="ECO:0000256" key="7">
    <source>
        <dbReference type="RuleBase" id="RU363032"/>
    </source>
</evidence>
<dbReference type="Gene3D" id="1.10.3720.10">
    <property type="entry name" value="MetI-like"/>
    <property type="match status" value="1"/>
</dbReference>
<proteinExistence type="inferred from homology"/>
<dbReference type="SUPFAM" id="SSF161098">
    <property type="entry name" value="MetI-like"/>
    <property type="match status" value="1"/>
</dbReference>
<dbReference type="InterPro" id="IPR035906">
    <property type="entry name" value="MetI-like_sf"/>
</dbReference>
<dbReference type="PANTHER" id="PTHR43163:SF2">
    <property type="entry name" value="ABC TRANSPORTER PERMEASE PROTEIN"/>
    <property type="match status" value="1"/>
</dbReference>
<evidence type="ECO:0000256" key="3">
    <source>
        <dbReference type="ARBA" id="ARBA00022475"/>
    </source>
</evidence>
<dbReference type="GO" id="GO:0005886">
    <property type="term" value="C:plasma membrane"/>
    <property type="evidence" value="ECO:0007669"/>
    <property type="project" value="UniProtKB-SubCell"/>
</dbReference>
<dbReference type="RefSeq" id="WP_071974227.1">
    <property type="nucleotide sequence ID" value="NZ_CP018080.1"/>
</dbReference>
<dbReference type="PROSITE" id="PS50928">
    <property type="entry name" value="ABC_TM1"/>
    <property type="match status" value="1"/>
</dbReference>
<evidence type="ECO:0000313" key="9">
    <source>
        <dbReference type="EMBL" id="APE45916.1"/>
    </source>
</evidence>
<geneLocation type="plasmid" evidence="9 10">
    <name>unnamed4</name>
</geneLocation>
<feature type="domain" description="ABC transmembrane type-1" evidence="8">
    <location>
        <begin position="94"/>
        <end position="311"/>
    </location>
</feature>
<comment type="subcellular location">
    <subcellularLocation>
        <location evidence="1 7">Cell membrane</location>
        <topology evidence="1 7">Multi-pass membrane protein</topology>
    </subcellularLocation>
</comment>
<dbReference type="Proteomes" id="UP000181897">
    <property type="component" value="Plasmid unnamed4"/>
</dbReference>
<dbReference type="InterPro" id="IPR045621">
    <property type="entry name" value="BPD_transp_1_N"/>
</dbReference>
<feature type="transmembrane region" description="Helical" evidence="7">
    <location>
        <begin position="184"/>
        <end position="204"/>
    </location>
</feature>
<name>A0A1J0WNI4_9RHOB</name>
<dbReference type="EMBL" id="CP018080">
    <property type="protein sequence ID" value="APE45916.1"/>
    <property type="molecule type" value="Genomic_DNA"/>
</dbReference>
<evidence type="ECO:0000256" key="6">
    <source>
        <dbReference type="ARBA" id="ARBA00023136"/>
    </source>
</evidence>
<dbReference type="Pfam" id="PF00528">
    <property type="entry name" value="BPD_transp_1"/>
    <property type="match status" value="1"/>
</dbReference>
<keyword evidence="10" id="KW-1185">Reference proteome</keyword>
<feature type="transmembrane region" description="Helical" evidence="7">
    <location>
        <begin position="12"/>
        <end position="29"/>
    </location>
</feature>
<evidence type="ECO:0000256" key="1">
    <source>
        <dbReference type="ARBA" id="ARBA00004651"/>
    </source>
</evidence>
<sequence length="321" mass="35652">MLGYLLKRLIQMILVLWIVSVIVFMMMSFTGDPVFMVVPIDATDAEIAQARRLLGLDESLLVQYWKFISSLVQGDFGRSYVFRQPAMTLILERLPATVEMVLVAMVLAVIVAIPLGVYAGANPNGRISRTIMAGSLLGISLPGFWVGMVLIYLFAVHWGVFPSSGRGDTGEIFGLRISLLTLDGWHHIALPAITLSLATMAILLRMTRAGMMEVSRQDFMKFARAKGVTRKDVLYRHGLKNALIPVVTIFGLQLGDLIAFATITETIFSWPGMGKLLIDSIYRADRPVIVVYLMLVALIFVVINFLVDLVYTLIDPRITLK</sequence>
<dbReference type="CDD" id="cd06261">
    <property type="entry name" value="TM_PBP2"/>
    <property type="match status" value="1"/>
</dbReference>
<protein>
    <submittedName>
        <fullName evidence="9">ABC transporter permease</fullName>
    </submittedName>
</protein>
<dbReference type="GO" id="GO:0055085">
    <property type="term" value="P:transmembrane transport"/>
    <property type="evidence" value="ECO:0007669"/>
    <property type="project" value="InterPro"/>
</dbReference>
<evidence type="ECO:0000256" key="5">
    <source>
        <dbReference type="ARBA" id="ARBA00022989"/>
    </source>
</evidence>